<dbReference type="Pfam" id="PF03881">
    <property type="entry name" value="Fructosamin_kin"/>
    <property type="match status" value="1"/>
</dbReference>
<reference evidence="2 3" key="1">
    <citation type="submission" date="2014-12" db="EMBL/GenBank/DDBJ databases">
        <title>Draft genome sequences of 29 type strains of Enterococci.</title>
        <authorList>
            <person name="Zhong Z."/>
            <person name="Sun Z."/>
            <person name="Liu W."/>
            <person name="Zhang W."/>
            <person name="Zhang H."/>
        </authorList>
    </citation>
    <scope>NUCLEOTIDE SEQUENCE [LARGE SCALE GENOMIC DNA]</scope>
    <source>
        <strain evidence="2 3">DSM 21207</strain>
    </source>
</reference>
<dbReference type="AlphaFoldDB" id="A0A1L8R3L1"/>
<dbReference type="InterPro" id="IPR011009">
    <property type="entry name" value="Kinase-like_dom_sf"/>
</dbReference>
<dbReference type="RefSeq" id="WP_071865420.1">
    <property type="nucleotide sequence ID" value="NZ_JBHLVQ010000035.1"/>
</dbReference>
<dbReference type="PANTHER" id="PTHR12149">
    <property type="entry name" value="FRUCTOSAMINE 3 KINASE-RELATED PROTEIN"/>
    <property type="match status" value="1"/>
</dbReference>
<dbReference type="SUPFAM" id="SSF56112">
    <property type="entry name" value="Protein kinase-like (PK-like)"/>
    <property type="match status" value="1"/>
</dbReference>
<dbReference type="Gene3D" id="3.90.1200.10">
    <property type="match status" value="1"/>
</dbReference>
<evidence type="ECO:0000313" key="2">
    <source>
        <dbReference type="EMBL" id="OJG14353.1"/>
    </source>
</evidence>
<dbReference type="Proteomes" id="UP000182835">
    <property type="component" value="Unassembled WGS sequence"/>
</dbReference>
<comment type="caution">
    <text evidence="2">The sequence shown here is derived from an EMBL/GenBank/DDBJ whole genome shotgun (WGS) entry which is preliminary data.</text>
</comment>
<dbReference type="OrthoDB" id="5291879at2"/>
<dbReference type="GO" id="GO:0016301">
    <property type="term" value="F:kinase activity"/>
    <property type="evidence" value="ECO:0007669"/>
    <property type="project" value="UniProtKB-UniRule"/>
</dbReference>
<evidence type="ECO:0008006" key="4">
    <source>
        <dbReference type="Google" id="ProtNLM"/>
    </source>
</evidence>
<sequence>MLPKEILASLAPDGKAIPIAGGDVNQNYRIVTDENNYFLKFHPGIEETFFQAEINGLKELADFVRVPQVYNWGQTAEGSYLVMEWIEPGEGSQEELAATLSTLHHHTQELFGFYEDNYIGVLPQVNAQTNNWVNYFLTCRLDVQVELAKLHNVWNPVREEQYLRLKEVIYENWQKREVAPSLLHGDFWSGNYFFDKMGQPVLIDPAVSYGDREMDLAMAQLFGGFRAEFFQTYQDLFPLATGWEQRQPIYQLYYLLVHLNQFGESYGKQVDEILQRFN</sequence>
<name>A0A1L8R3L1_9ENTE</name>
<proteinExistence type="inferred from homology"/>
<gene>
    <name evidence="2" type="ORF">RU96_GL000915</name>
</gene>
<comment type="similarity">
    <text evidence="1">Belongs to the fructosamine kinase family.</text>
</comment>
<dbReference type="STRING" id="317010.RU96_GL000915"/>
<accession>A0A1L8R3L1</accession>
<dbReference type="Gene3D" id="3.30.200.20">
    <property type="entry name" value="Phosphorylase Kinase, domain 1"/>
    <property type="match status" value="1"/>
</dbReference>
<dbReference type="PANTHER" id="PTHR12149:SF8">
    <property type="entry name" value="PROTEIN-RIBULOSAMINE 3-KINASE"/>
    <property type="match status" value="1"/>
</dbReference>
<keyword evidence="1" id="KW-0808">Transferase</keyword>
<dbReference type="InterPro" id="IPR016477">
    <property type="entry name" value="Fructo-/Ketosamine-3-kinase"/>
</dbReference>
<dbReference type="EMBL" id="JXKG01000019">
    <property type="protein sequence ID" value="OJG14353.1"/>
    <property type="molecule type" value="Genomic_DNA"/>
</dbReference>
<protein>
    <recommendedName>
        <fullName evidence="4">Aminoglycoside phosphotransferase</fullName>
    </recommendedName>
</protein>
<evidence type="ECO:0000256" key="1">
    <source>
        <dbReference type="PIRNR" id="PIRNR006221"/>
    </source>
</evidence>
<keyword evidence="1" id="KW-0418">Kinase</keyword>
<dbReference type="PIRSF" id="PIRSF006221">
    <property type="entry name" value="Ketosamine-3-kinase"/>
    <property type="match status" value="1"/>
</dbReference>
<organism evidence="2 3">
    <name type="scientific">Enterococcus canintestini</name>
    <dbReference type="NCBI Taxonomy" id="317010"/>
    <lineage>
        <taxon>Bacteria</taxon>
        <taxon>Bacillati</taxon>
        <taxon>Bacillota</taxon>
        <taxon>Bacilli</taxon>
        <taxon>Lactobacillales</taxon>
        <taxon>Enterococcaceae</taxon>
        <taxon>Enterococcus</taxon>
    </lineage>
</organism>
<evidence type="ECO:0000313" key="3">
    <source>
        <dbReference type="Proteomes" id="UP000182835"/>
    </source>
</evidence>